<feature type="domain" description="HTH tetR-type" evidence="3">
    <location>
        <begin position="7"/>
        <end position="67"/>
    </location>
</feature>
<dbReference type="GO" id="GO:0003677">
    <property type="term" value="F:DNA binding"/>
    <property type="evidence" value="ECO:0007669"/>
    <property type="project" value="UniProtKB-UniRule"/>
</dbReference>
<proteinExistence type="predicted"/>
<dbReference type="Proteomes" id="UP000050975">
    <property type="component" value="Unassembled WGS sequence"/>
</dbReference>
<evidence type="ECO:0000313" key="5">
    <source>
        <dbReference type="Proteomes" id="UP000050975"/>
    </source>
</evidence>
<dbReference type="Pfam" id="PF00440">
    <property type="entry name" value="TetR_N"/>
    <property type="match status" value="1"/>
</dbReference>
<name>A0A0S8K1Z1_UNCW3</name>
<dbReference type="EMBL" id="LJVE01000001">
    <property type="protein sequence ID" value="KPL15990.1"/>
    <property type="molecule type" value="Genomic_DNA"/>
</dbReference>
<keyword evidence="1 2" id="KW-0238">DNA-binding</keyword>
<dbReference type="AlphaFoldDB" id="A0A0S8K1Z1"/>
<dbReference type="InterPro" id="IPR001647">
    <property type="entry name" value="HTH_TetR"/>
</dbReference>
<dbReference type="InterPro" id="IPR009057">
    <property type="entry name" value="Homeodomain-like_sf"/>
</dbReference>
<dbReference type="Gene3D" id="1.10.357.10">
    <property type="entry name" value="Tetracycline Repressor, domain 2"/>
    <property type="match status" value="1"/>
</dbReference>
<evidence type="ECO:0000256" key="1">
    <source>
        <dbReference type="ARBA" id="ARBA00023125"/>
    </source>
</evidence>
<reference evidence="4 5" key="1">
    <citation type="journal article" date="2015" name="Microbiome">
        <title>Genomic resolution of linkages in carbon, nitrogen, and sulfur cycling among widespread estuary sediment bacteria.</title>
        <authorList>
            <person name="Baker B.J."/>
            <person name="Lazar C.S."/>
            <person name="Teske A.P."/>
            <person name="Dick G.J."/>
        </authorList>
    </citation>
    <scope>NUCLEOTIDE SEQUENCE [LARGE SCALE GENOMIC DNA]</scope>
    <source>
        <strain evidence="4">SM1_77</strain>
    </source>
</reference>
<gene>
    <name evidence="4" type="ORF">AMJ74_00115</name>
</gene>
<dbReference type="SUPFAM" id="SSF46689">
    <property type="entry name" value="Homeodomain-like"/>
    <property type="match status" value="1"/>
</dbReference>
<accession>A0A0S8K1Z1</accession>
<dbReference type="InterPro" id="IPR050624">
    <property type="entry name" value="HTH-type_Tx_Regulator"/>
</dbReference>
<dbReference type="PRINTS" id="PR00455">
    <property type="entry name" value="HTHTETR"/>
</dbReference>
<sequence length="211" mass="24163">MVAEKEKGARQRLYDAALSLFAQKGYNAVGTREIAKKAKVNIAMINYYYGGKAGILKTIINMAYEKHTAAITNADMLQEPEKHIRAVIRNFIEFFRNNTELALVAFDTIPYDNPEIIALRQKWEESKMNLVRKLFAGIGLNIENKVQVSIFNGFLSNIILTHFRGRYSLEQATGKVASVYDDAFYARYTETLTRFYFDGVRGVIPKKRKKE</sequence>
<feature type="DNA-binding region" description="H-T-H motif" evidence="2">
    <location>
        <begin position="30"/>
        <end position="49"/>
    </location>
</feature>
<comment type="caution">
    <text evidence="4">The sequence shown here is derived from an EMBL/GenBank/DDBJ whole genome shotgun (WGS) entry which is preliminary data.</text>
</comment>
<dbReference type="PANTHER" id="PTHR43479:SF11">
    <property type="entry name" value="ACREF_ENVCD OPERON REPRESSOR-RELATED"/>
    <property type="match status" value="1"/>
</dbReference>
<dbReference type="PANTHER" id="PTHR43479">
    <property type="entry name" value="ACREF/ENVCD OPERON REPRESSOR-RELATED"/>
    <property type="match status" value="1"/>
</dbReference>
<protein>
    <recommendedName>
        <fullName evidence="3">HTH tetR-type domain-containing protein</fullName>
    </recommendedName>
</protein>
<evidence type="ECO:0000313" key="4">
    <source>
        <dbReference type="EMBL" id="KPL15990.1"/>
    </source>
</evidence>
<dbReference type="PROSITE" id="PS50977">
    <property type="entry name" value="HTH_TETR_2"/>
    <property type="match status" value="1"/>
</dbReference>
<evidence type="ECO:0000256" key="2">
    <source>
        <dbReference type="PROSITE-ProRule" id="PRU00335"/>
    </source>
</evidence>
<organism evidence="4 5">
    <name type="scientific">candidate division WOR_3 bacterium SM1_77</name>
    <dbReference type="NCBI Taxonomy" id="1703778"/>
    <lineage>
        <taxon>Bacteria</taxon>
        <taxon>Bacteria division WOR-3</taxon>
    </lineage>
</organism>
<evidence type="ECO:0000259" key="3">
    <source>
        <dbReference type="PROSITE" id="PS50977"/>
    </source>
</evidence>